<dbReference type="GO" id="GO:0003678">
    <property type="term" value="F:DNA helicase activity"/>
    <property type="evidence" value="ECO:0007669"/>
    <property type="project" value="InterPro"/>
</dbReference>
<dbReference type="STRING" id="1492898.SY85_15985"/>
<dbReference type="GO" id="GO:0000723">
    <property type="term" value="P:telomere maintenance"/>
    <property type="evidence" value="ECO:0007669"/>
    <property type="project" value="InterPro"/>
</dbReference>
<evidence type="ECO:0000259" key="2">
    <source>
        <dbReference type="Pfam" id="PF14493"/>
    </source>
</evidence>
<evidence type="ECO:0000313" key="3">
    <source>
        <dbReference type="EMBL" id="ANE53536.1"/>
    </source>
</evidence>
<dbReference type="Gene3D" id="1.10.10.1390">
    <property type="entry name" value="ATP-dependent DNA helicase RecQ"/>
    <property type="match status" value="1"/>
</dbReference>
<accession>A0A172U2M5</accession>
<reference evidence="4" key="1">
    <citation type="submission" date="2015-01" db="EMBL/GenBank/DDBJ databases">
        <title>Flavisolibacter sp./LCS9/ whole genome sequencing.</title>
        <authorList>
            <person name="Kim M.K."/>
            <person name="Srinivasan S."/>
            <person name="Lee J.-J."/>
        </authorList>
    </citation>
    <scope>NUCLEOTIDE SEQUENCE [LARGE SCALE GENOMIC DNA]</scope>
    <source>
        <strain evidence="4">LCS9</strain>
    </source>
</reference>
<dbReference type="PANTHER" id="PTHR47642">
    <property type="entry name" value="ATP-DEPENDENT DNA HELICASE"/>
    <property type="match status" value="1"/>
</dbReference>
<dbReference type="InterPro" id="IPR010285">
    <property type="entry name" value="DNA_helicase_pif1-like_DEAD"/>
</dbReference>
<dbReference type="SUPFAM" id="SSF52540">
    <property type="entry name" value="P-loop containing nucleoside triphosphate hydrolases"/>
    <property type="match status" value="2"/>
</dbReference>
<dbReference type="AlphaFoldDB" id="A0A172U2M5"/>
<dbReference type="Proteomes" id="UP000077177">
    <property type="component" value="Chromosome"/>
</dbReference>
<dbReference type="Pfam" id="PF14493">
    <property type="entry name" value="HTH_40"/>
    <property type="match status" value="1"/>
</dbReference>
<dbReference type="InterPro" id="IPR051055">
    <property type="entry name" value="PIF1_helicase"/>
</dbReference>
<keyword evidence="4" id="KW-1185">Reference proteome</keyword>
<dbReference type="FunFam" id="3.40.50.300:FF:001498">
    <property type="entry name" value="ATP-dependent DNA helicase"/>
    <property type="match status" value="1"/>
</dbReference>
<organism evidence="3 4">
    <name type="scientific">Flavisolibacter tropicus</name>
    <dbReference type="NCBI Taxonomy" id="1492898"/>
    <lineage>
        <taxon>Bacteria</taxon>
        <taxon>Pseudomonadati</taxon>
        <taxon>Bacteroidota</taxon>
        <taxon>Chitinophagia</taxon>
        <taxon>Chitinophagales</taxon>
        <taxon>Chitinophagaceae</taxon>
        <taxon>Flavisolibacter</taxon>
    </lineage>
</organism>
<evidence type="ECO:0000313" key="4">
    <source>
        <dbReference type="Proteomes" id="UP000077177"/>
    </source>
</evidence>
<feature type="domain" description="DNA helicase Pif1-like DEAD-box helicase" evidence="1">
    <location>
        <begin position="5"/>
        <end position="229"/>
    </location>
</feature>
<dbReference type="InterPro" id="IPR027417">
    <property type="entry name" value="P-loop_NTPase"/>
</dbReference>
<gene>
    <name evidence="3" type="ORF">SY85_15985</name>
</gene>
<name>A0A172U2M5_9BACT</name>
<protein>
    <submittedName>
        <fullName evidence="3">Uncharacterized protein</fullName>
    </submittedName>
</protein>
<proteinExistence type="predicted"/>
<dbReference type="CDD" id="cd18809">
    <property type="entry name" value="SF1_C_RecD"/>
    <property type="match status" value="1"/>
</dbReference>
<dbReference type="InterPro" id="IPR029491">
    <property type="entry name" value="Helicase_HTH"/>
</dbReference>
<dbReference type="GO" id="GO:0006281">
    <property type="term" value="P:DNA repair"/>
    <property type="evidence" value="ECO:0007669"/>
    <property type="project" value="InterPro"/>
</dbReference>
<dbReference type="PATRIC" id="fig|1492898.3.peg.3476"/>
<dbReference type="KEGG" id="fla:SY85_15985"/>
<dbReference type="Gene3D" id="2.30.30.940">
    <property type="match status" value="1"/>
</dbReference>
<dbReference type="PANTHER" id="PTHR47642:SF7">
    <property type="entry name" value="ATP-DEPENDENT DNA HELICASE PIF1"/>
    <property type="match status" value="1"/>
</dbReference>
<evidence type="ECO:0000259" key="1">
    <source>
        <dbReference type="Pfam" id="PF05970"/>
    </source>
</evidence>
<dbReference type="Pfam" id="PF05970">
    <property type="entry name" value="PIF1"/>
    <property type="match status" value="1"/>
</dbReference>
<feature type="domain" description="Helicase Helix-turn-helix" evidence="2">
    <location>
        <begin position="638"/>
        <end position="725"/>
    </location>
</feature>
<dbReference type="Gene3D" id="3.40.50.300">
    <property type="entry name" value="P-loop containing nucleotide triphosphate hydrolases"/>
    <property type="match status" value="2"/>
</dbReference>
<sequence>MQKSDETNTLFQLAVNLVNDTSRHIFLTGKAGTGKTTFLRYIKEHTQKNAVIVAPTGVAAINAGGVTMHSFFQLPRGTFIPGHIQRDGVIGYVEINDKHSLFKNIHFTSNKRQLLQEAELLIIDEVSMMRCDMLDAIDTILRHFRKQPDTPFGGVQVVYIGDLFQLPPVVPEQEWNILKDYYESPFFFSAKAIADAKPLYIELKKIYRQSEQNFIDILNRIRNNQVYKEDFDNLNALYNPAFVPDDTYITITTHNRTADAINATELQRLSGPVHTFNAVIKDDFSEKALPTDLALQLKVGAQVMFIKNDTSSEKRYYNGKIAFVQNIFKDEITIRFPDSNENFVLEKETWKNIRYIYNKENDEIDEEELGSFTQYPIRLAWAITVHKSQGLTFDKAIIDAGSSFAPGQVYVALSRCTSMDGIVLKSRIVPYSIATDKRVLEYARQETELVVLEQVLEKEKYHTWSLALQKLFDFTKAVQLLHHWVITLESKKIPYLQAALLMADAAKQKAIELNDVGRKFKMQLDKLVEQAHTSGETKSLQERMSKAVEYFSQELATHLLEPIQQHIQSLQHATKIKKYKEEVVTIEGLLWQQLQRLQSSKYGDLRFSTNADYYNKYQPGEPTKKIKEVKPKPVKGSTNEESFKLFKDGKSVEEIATLRNLAQSTIIGHLSTYVAKGELDVEALIEKDKVQPILSVIAEVGAESMNAIKSKLGDEFSFSDIKLVLGHHTWKLQQENAKETA</sequence>
<reference evidence="3 4" key="2">
    <citation type="journal article" date="2016" name="Int. J. Syst. Evol. Microbiol.">
        <title>Flavisolibacter tropicus sp. nov., isolated from tropical soil.</title>
        <authorList>
            <person name="Lee J.J."/>
            <person name="Kang M.S."/>
            <person name="Kim G.S."/>
            <person name="Lee C.S."/>
            <person name="Lim S."/>
            <person name="Lee J."/>
            <person name="Roh S.H."/>
            <person name="Kang H."/>
            <person name="Ha J.M."/>
            <person name="Bae S."/>
            <person name="Jung H.Y."/>
            <person name="Kim M.K."/>
        </authorList>
    </citation>
    <scope>NUCLEOTIDE SEQUENCE [LARGE SCALE GENOMIC DNA]</scope>
    <source>
        <strain evidence="3 4">LCS9</strain>
    </source>
</reference>
<dbReference type="EMBL" id="CP011390">
    <property type="protein sequence ID" value="ANE53536.1"/>
    <property type="molecule type" value="Genomic_DNA"/>
</dbReference>